<dbReference type="Proteomes" id="UP000683925">
    <property type="component" value="Unassembled WGS sequence"/>
</dbReference>
<protein>
    <submittedName>
        <fullName evidence="1">Uncharacterized protein</fullName>
    </submittedName>
</protein>
<proteinExistence type="predicted"/>
<dbReference type="AlphaFoldDB" id="A0A8S1XRR3"/>
<evidence type="ECO:0000313" key="1">
    <source>
        <dbReference type="EMBL" id="CAD8203981.1"/>
    </source>
</evidence>
<reference evidence="1" key="1">
    <citation type="submission" date="2021-01" db="EMBL/GenBank/DDBJ databases">
        <authorList>
            <consortium name="Genoscope - CEA"/>
            <person name="William W."/>
        </authorList>
    </citation>
    <scope>NUCLEOTIDE SEQUENCE</scope>
</reference>
<dbReference type="EMBL" id="CAJJDP010000131">
    <property type="protein sequence ID" value="CAD8203981.1"/>
    <property type="molecule type" value="Genomic_DNA"/>
</dbReference>
<keyword evidence="2" id="KW-1185">Reference proteome</keyword>
<evidence type="ECO:0000313" key="2">
    <source>
        <dbReference type="Proteomes" id="UP000683925"/>
    </source>
</evidence>
<accession>A0A8S1XRR3</accession>
<sequence>MLFYMKKLNKQKQNFMNFKLNMMNYLKRRENKRQQKKFNIKTFLNQQKEMIKQVLKSIEVVKKVIKEIKNQLMSKLKKFQQIFHNTKKLLQIRRYQSTKRFQQKKQSQEDNSRDLIFDCKENDQSIFNDKKIIQLNYHFIQIQIILLIN</sequence>
<organism evidence="1 2">
    <name type="scientific">Paramecium octaurelia</name>
    <dbReference type="NCBI Taxonomy" id="43137"/>
    <lineage>
        <taxon>Eukaryota</taxon>
        <taxon>Sar</taxon>
        <taxon>Alveolata</taxon>
        <taxon>Ciliophora</taxon>
        <taxon>Intramacronucleata</taxon>
        <taxon>Oligohymenophorea</taxon>
        <taxon>Peniculida</taxon>
        <taxon>Parameciidae</taxon>
        <taxon>Paramecium</taxon>
    </lineage>
</organism>
<name>A0A8S1XRR3_PAROT</name>
<comment type="caution">
    <text evidence="1">The sequence shown here is derived from an EMBL/GenBank/DDBJ whole genome shotgun (WGS) entry which is preliminary data.</text>
</comment>
<gene>
    <name evidence="1" type="ORF">POCTA_138.1.T1310111</name>
</gene>